<dbReference type="Gene3D" id="3.80.10.10">
    <property type="entry name" value="Ribonuclease Inhibitor"/>
    <property type="match status" value="1"/>
</dbReference>
<dbReference type="Proteomes" id="UP001163846">
    <property type="component" value="Unassembled WGS sequence"/>
</dbReference>
<organism evidence="1 2">
    <name type="scientific">Lentinula raphanica</name>
    <dbReference type="NCBI Taxonomy" id="153919"/>
    <lineage>
        <taxon>Eukaryota</taxon>
        <taxon>Fungi</taxon>
        <taxon>Dikarya</taxon>
        <taxon>Basidiomycota</taxon>
        <taxon>Agaricomycotina</taxon>
        <taxon>Agaricomycetes</taxon>
        <taxon>Agaricomycetidae</taxon>
        <taxon>Agaricales</taxon>
        <taxon>Marasmiineae</taxon>
        <taxon>Omphalotaceae</taxon>
        <taxon>Lentinula</taxon>
    </lineage>
</organism>
<dbReference type="SUPFAM" id="SSF52047">
    <property type="entry name" value="RNI-like"/>
    <property type="match status" value="1"/>
</dbReference>
<keyword evidence="2" id="KW-1185">Reference proteome</keyword>
<proteinExistence type="predicted"/>
<gene>
    <name evidence="1" type="ORF">F5878DRAFT_691022</name>
</gene>
<protein>
    <submittedName>
        <fullName evidence="1">Uncharacterized protein</fullName>
    </submittedName>
</protein>
<dbReference type="AlphaFoldDB" id="A0AA38P442"/>
<reference evidence="1" key="1">
    <citation type="submission" date="2022-08" db="EMBL/GenBank/DDBJ databases">
        <authorList>
            <consortium name="DOE Joint Genome Institute"/>
            <person name="Min B."/>
            <person name="Riley R."/>
            <person name="Sierra-Patev S."/>
            <person name="Naranjo-Ortiz M."/>
            <person name="Looney B."/>
            <person name="Konkel Z."/>
            <person name="Slot J.C."/>
            <person name="Sakamoto Y."/>
            <person name="Steenwyk J.L."/>
            <person name="Rokas A."/>
            <person name="Carro J."/>
            <person name="Camarero S."/>
            <person name="Ferreira P."/>
            <person name="Molpeceres G."/>
            <person name="Ruiz-Duenas F.J."/>
            <person name="Serrano A."/>
            <person name="Henrissat B."/>
            <person name="Drula E."/>
            <person name="Hughes K.W."/>
            <person name="Mata J.L."/>
            <person name="Ishikawa N.K."/>
            <person name="Vargas-Isla R."/>
            <person name="Ushijima S."/>
            <person name="Smith C.A."/>
            <person name="Ahrendt S."/>
            <person name="Andreopoulos W."/>
            <person name="He G."/>
            <person name="Labutti K."/>
            <person name="Lipzen A."/>
            <person name="Ng V."/>
            <person name="Sandor L."/>
            <person name="Barry K."/>
            <person name="Martinez A.T."/>
            <person name="Xiao Y."/>
            <person name="Gibbons J.G."/>
            <person name="Terashima K."/>
            <person name="Hibbett D.S."/>
            <person name="Grigoriev I.V."/>
        </authorList>
    </citation>
    <scope>NUCLEOTIDE SEQUENCE</scope>
    <source>
        <strain evidence="1">TFB9207</strain>
    </source>
</reference>
<evidence type="ECO:0000313" key="1">
    <source>
        <dbReference type="EMBL" id="KAJ3835955.1"/>
    </source>
</evidence>
<name>A0AA38P442_9AGAR</name>
<evidence type="ECO:0000313" key="2">
    <source>
        <dbReference type="Proteomes" id="UP001163846"/>
    </source>
</evidence>
<accession>A0AA38P442</accession>
<comment type="caution">
    <text evidence="1">The sequence shown here is derived from an EMBL/GenBank/DDBJ whole genome shotgun (WGS) entry which is preliminary data.</text>
</comment>
<dbReference type="EMBL" id="MU806362">
    <property type="protein sequence ID" value="KAJ3835955.1"/>
    <property type="molecule type" value="Genomic_DNA"/>
</dbReference>
<sequence length="416" mass="46906">MRRSLPLPNEILQSIAKYIAYAPKLRAELLPLSVANWQLRRICLPFLFANIKISHDEDAAKLEEHLALCAKFTKTLRIGRRGSLTEGGDKIISRTVPQFEQLFDVKLPGCRDRTDLLKTILAHPTITSVSVNEIPDVSMCDHDLSKGMTLTCLKLEIDCIDGQLESRNFPGLEAIELEMLSEFVSFSWLASFSSAHPTLNELSLLEIEQDLFGWHDAPPFLSSLAGEIRRRSLNGRFEIWELRLRRSELVGQSTQEWHVVTLALKTITSSIETLTLFASSFPQLETLTLSLGDLEEMFDADVLASVLARFSSLEVIYLENIYGRVTLKPDIEKLPPIQRDDTADTPSEFRAYVESEILTIISRLVKQAKSLDSVHIEDTGYEYDDSDDAPGSWDIEGWLRVLNGNRDIGGELVNQL</sequence>
<dbReference type="InterPro" id="IPR032675">
    <property type="entry name" value="LRR_dom_sf"/>
</dbReference>